<dbReference type="InterPro" id="IPR011701">
    <property type="entry name" value="MFS"/>
</dbReference>
<evidence type="ECO:0000256" key="14">
    <source>
        <dbReference type="ARBA" id="ARBA00044898"/>
    </source>
</evidence>
<evidence type="ECO:0000256" key="3">
    <source>
        <dbReference type="ARBA" id="ARBA00022448"/>
    </source>
</evidence>
<comment type="catalytic activity">
    <reaction evidence="12">
        <text>L-lysyl-L-alpha-amino acid(out) = L-lysyl-L-alpha-amino acid(in)</text>
        <dbReference type="Rhea" id="RHEA:79387"/>
        <dbReference type="ChEBI" id="CHEBI:229965"/>
    </reaction>
</comment>
<feature type="transmembrane region" description="Helical" evidence="25">
    <location>
        <begin position="86"/>
        <end position="108"/>
    </location>
</feature>
<dbReference type="Gene3D" id="1.20.1250.20">
    <property type="entry name" value="MFS general substrate transporter like domains"/>
    <property type="match status" value="2"/>
</dbReference>
<evidence type="ECO:0000256" key="6">
    <source>
        <dbReference type="ARBA" id="ARBA00023136"/>
    </source>
</evidence>
<dbReference type="GO" id="GO:0005765">
    <property type="term" value="C:lysosomal membrane"/>
    <property type="evidence" value="ECO:0007669"/>
    <property type="project" value="UniProtKB-SubCell"/>
</dbReference>
<evidence type="ECO:0000256" key="22">
    <source>
        <dbReference type="ARBA" id="ARBA00045018"/>
    </source>
</evidence>
<feature type="transmembrane region" description="Helical" evidence="25">
    <location>
        <begin position="328"/>
        <end position="348"/>
    </location>
</feature>
<sequence>MPMLPPLAGHGGIPAEIPEFFMSASKTPNTTPLPNSAQAGQPQKIQPLYVLAWFLCALFYFYQYAIRSAPGIMQDELTQAWGNSHLGLMIASYYIVYALAALAVGVLLDRYGAHATMPVGIAITSVGCLIFAQGSVAAGIGGYVIQALGAICAFVGSSYVAARYLPARTLALFVGLTQCLGMAGAAFGSKPTRILIDPNGSFHIPWQTVWLGFGVIGVCLAIATWFVMPRDSGDSAAHHGHLSAANLLKPFRIIFSNPQSWFAGIIGGLLFVPTTIGALGWGASMLNKGEHVTMAFAASDVSMVPIGWVIGCPLLGWISDKIGRRKPVLIVGALVLLAASLCALYVPVGVLPRYSVALVMGIASGAAMIPFSSMKEVNPPEVKGTAAGVMNFLVFGTTGVMSPLVSALMSGGDTDSMTLFHRAFLPLVVGIVIAILLAFRLQETGWKVQKQG</sequence>
<accession>F7VGK4</accession>
<evidence type="ECO:0000256" key="15">
    <source>
        <dbReference type="ARBA" id="ARBA00044899"/>
    </source>
</evidence>
<keyword evidence="5 25" id="KW-1133">Transmembrane helix</keyword>
<evidence type="ECO:0000256" key="11">
    <source>
        <dbReference type="ARBA" id="ARBA00044884"/>
    </source>
</evidence>
<feature type="domain" description="Major facilitator superfamily (MFS) profile" evidence="26">
    <location>
        <begin position="48"/>
        <end position="446"/>
    </location>
</feature>
<comment type="catalytic activity">
    <reaction evidence="20">
        <text>L-lysyl-glycine(out) = L-lysyl-glycine(in)</text>
        <dbReference type="Rhea" id="RHEA:79407"/>
        <dbReference type="ChEBI" id="CHEBI:191202"/>
    </reaction>
</comment>
<comment type="subcellular location">
    <subcellularLocation>
        <location evidence="1">Lysosome membrane</location>
        <topology evidence="1">Multi-pass membrane protein</topology>
    </subcellularLocation>
</comment>
<comment type="function">
    <text evidence="23">Lysosomal dipeptide uniporter that selectively exports lysine, arginine or histidine-containing dipeptides with a net positive charge from the lysosome lumen into the cytosol. Could play a role in a specific type of protein O-glycosylation indirectly regulating macrophages migration and tissue invasion. Also essential for liver homeostasis.</text>
</comment>
<comment type="subunit">
    <text evidence="24">Homodimer. Interacts with lysosomal protein GLMP (via lumenal domain); the interaction starts while both proteins are still in the endoplasmic reticulum and is required for stabilization of MFSD1 in lysosomes but has no direct effect on its targeting to lysosomes or transporter activity.</text>
</comment>
<keyword evidence="4 25" id="KW-0812">Transmembrane</keyword>
<feature type="transmembrane region" description="Helical" evidence="25">
    <location>
        <begin position="423"/>
        <end position="441"/>
    </location>
</feature>
<organism evidence="27 28">
    <name type="scientific">Acetobacter tropicalis NBRC 101654</name>
    <dbReference type="NCBI Taxonomy" id="749388"/>
    <lineage>
        <taxon>Bacteria</taxon>
        <taxon>Pseudomonadati</taxon>
        <taxon>Pseudomonadota</taxon>
        <taxon>Alphaproteobacteria</taxon>
        <taxon>Acetobacterales</taxon>
        <taxon>Acetobacteraceae</taxon>
        <taxon>Acetobacter</taxon>
    </lineage>
</organism>
<dbReference type="InterPro" id="IPR005829">
    <property type="entry name" value="Sugar_transporter_CS"/>
</dbReference>
<comment type="similarity">
    <text evidence="2">Belongs to the major facilitator superfamily.</text>
</comment>
<evidence type="ECO:0000256" key="2">
    <source>
        <dbReference type="ARBA" id="ARBA00008335"/>
    </source>
</evidence>
<feature type="transmembrane region" description="Helical" evidence="25">
    <location>
        <begin position="354"/>
        <end position="371"/>
    </location>
</feature>
<evidence type="ECO:0000256" key="21">
    <source>
        <dbReference type="ARBA" id="ARBA00044985"/>
    </source>
</evidence>
<proteinExistence type="inferred from homology"/>
<feature type="transmembrane region" description="Helical" evidence="25">
    <location>
        <begin position="115"/>
        <end position="134"/>
    </location>
</feature>
<evidence type="ECO:0000259" key="26">
    <source>
        <dbReference type="PROSITE" id="PS50850"/>
    </source>
</evidence>
<comment type="catalytic activity">
    <reaction evidence="11">
        <text>L-alpha-aminoacyl-L-histidine(out) = L-alpha-aminoacyl-L-histidine(in)</text>
        <dbReference type="Rhea" id="RHEA:79375"/>
        <dbReference type="ChEBI" id="CHEBI:229967"/>
    </reaction>
</comment>
<comment type="catalytic activity">
    <reaction evidence="18">
        <text>L-histidyl-L-alpha-amino acid(out) = L-histidyl-L-alpha-amino acid(in)</text>
        <dbReference type="Rhea" id="RHEA:79379"/>
        <dbReference type="ChEBI" id="CHEBI:229964"/>
    </reaction>
</comment>
<evidence type="ECO:0000313" key="27">
    <source>
        <dbReference type="EMBL" id="GAA09499.1"/>
    </source>
</evidence>
<feature type="transmembrane region" description="Helical" evidence="25">
    <location>
        <begin position="295"/>
        <end position="316"/>
    </location>
</feature>
<dbReference type="InterPro" id="IPR020846">
    <property type="entry name" value="MFS_dom"/>
</dbReference>
<evidence type="ECO:0000256" key="16">
    <source>
        <dbReference type="ARBA" id="ARBA00044900"/>
    </source>
</evidence>
<reference evidence="27 28" key="1">
    <citation type="journal article" date="2011" name="Biochem. Biophys. Res. Commun.">
        <title>Increased number of Arginine-based salt bridges contributes to the thermotolerance of thermotolerant acetic acid bacteria, Acetobacter tropicalis SKU1100.</title>
        <authorList>
            <person name="Matsutani M."/>
            <person name="Hirakawa H."/>
            <person name="Nishikura M."/>
            <person name="Soemphol W."/>
            <person name="Ali I.A.I."/>
            <person name="Yakushi T."/>
            <person name="Matsushita K."/>
        </authorList>
    </citation>
    <scope>NUCLEOTIDE SEQUENCE [LARGE SCALE GENOMIC DNA]</scope>
    <source>
        <strain evidence="27 28">NBRC 101654</strain>
    </source>
</reference>
<keyword evidence="3" id="KW-0813">Transport</keyword>
<feature type="transmembrane region" description="Helical" evidence="25">
    <location>
        <begin position="261"/>
        <end position="283"/>
    </location>
</feature>
<feature type="transmembrane region" description="Helical" evidence="25">
    <location>
        <begin position="140"/>
        <end position="162"/>
    </location>
</feature>
<protein>
    <recommendedName>
        <fullName evidence="21">Lysosomal dipeptide transporter MFSD1</fullName>
    </recommendedName>
    <alternativeName>
        <fullName evidence="22">Major facilitator superfamily domain-containing protein 1</fullName>
    </alternativeName>
</protein>
<feature type="transmembrane region" description="Helical" evidence="25">
    <location>
        <begin position="209"/>
        <end position="228"/>
    </location>
</feature>
<dbReference type="Proteomes" id="UP000004319">
    <property type="component" value="Unassembled WGS sequence"/>
</dbReference>
<dbReference type="AlphaFoldDB" id="F7VGK4"/>
<gene>
    <name evidence="27" type="ORF">ATPR_2503</name>
</gene>
<evidence type="ECO:0000256" key="18">
    <source>
        <dbReference type="ARBA" id="ARBA00044912"/>
    </source>
</evidence>
<comment type="catalytic activity">
    <reaction evidence="9">
        <text>L-histidyl-glycine(out) = L-histidyl-glycine(in)</text>
        <dbReference type="Rhea" id="RHEA:79395"/>
        <dbReference type="ChEBI" id="CHEBI:229957"/>
    </reaction>
</comment>
<dbReference type="PROSITE" id="PS50850">
    <property type="entry name" value="MFS"/>
    <property type="match status" value="1"/>
</dbReference>
<comment type="catalytic activity">
    <reaction evidence="10">
        <text>L-alpha-aminoacyl-L-arginine(out) = L-alpha-aminoacyl-L-arginine(in)</text>
        <dbReference type="Rhea" id="RHEA:79367"/>
        <dbReference type="ChEBI" id="CHEBI:229968"/>
    </reaction>
</comment>
<dbReference type="CDD" id="cd06174">
    <property type="entry name" value="MFS"/>
    <property type="match status" value="1"/>
</dbReference>
<evidence type="ECO:0000256" key="25">
    <source>
        <dbReference type="SAM" id="Phobius"/>
    </source>
</evidence>
<comment type="catalytic activity">
    <reaction evidence="15">
        <text>L-arginyl-L-alpha-amino acid(out) = L-arginyl-L-alpha-amino acid(in)</text>
        <dbReference type="Rhea" id="RHEA:79371"/>
        <dbReference type="ChEBI" id="CHEBI:84315"/>
    </reaction>
</comment>
<dbReference type="PANTHER" id="PTHR23512">
    <property type="entry name" value="MAJOR FACILITATOR SUPERFAMILY DOMAIN-CONTAINING PROTEIN 1"/>
    <property type="match status" value="1"/>
</dbReference>
<dbReference type="SUPFAM" id="SSF103473">
    <property type="entry name" value="MFS general substrate transporter"/>
    <property type="match status" value="1"/>
</dbReference>
<evidence type="ECO:0000256" key="12">
    <source>
        <dbReference type="ARBA" id="ARBA00044891"/>
    </source>
</evidence>
<evidence type="ECO:0000256" key="10">
    <source>
        <dbReference type="ARBA" id="ARBA00044881"/>
    </source>
</evidence>
<comment type="caution">
    <text evidence="27">The sequence shown here is derived from an EMBL/GenBank/DDBJ whole genome shotgun (WGS) entry which is preliminary data.</text>
</comment>
<feature type="transmembrane region" description="Helical" evidence="25">
    <location>
        <begin position="169"/>
        <end position="189"/>
    </location>
</feature>
<evidence type="ECO:0000256" key="4">
    <source>
        <dbReference type="ARBA" id="ARBA00022692"/>
    </source>
</evidence>
<dbReference type="PROSITE" id="PS00216">
    <property type="entry name" value="SUGAR_TRANSPORT_1"/>
    <property type="match status" value="1"/>
</dbReference>
<comment type="catalytic activity">
    <reaction evidence="16">
        <text>L-lysyl-L-lysine(out) = L-lysyl-L-lysine(in)</text>
        <dbReference type="Rhea" id="RHEA:79403"/>
        <dbReference type="ChEBI" id="CHEBI:229956"/>
    </reaction>
</comment>
<evidence type="ECO:0000256" key="5">
    <source>
        <dbReference type="ARBA" id="ARBA00022989"/>
    </source>
</evidence>
<feature type="transmembrane region" description="Helical" evidence="25">
    <location>
        <begin position="48"/>
        <end position="66"/>
    </location>
</feature>
<comment type="catalytic activity">
    <reaction evidence="19">
        <text>L-alanyl-L-lysine(out) = L-alanyl-L-lysine(in)</text>
        <dbReference type="Rhea" id="RHEA:79415"/>
        <dbReference type="ChEBI" id="CHEBI:192470"/>
    </reaction>
</comment>
<evidence type="ECO:0000256" key="17">
    <source>
        <dbReference type="ARBA" id="ARBA00044903"/>
    </source>
</evidence>
<evidence type="ECO:0000256" key="1">
    <source>
        <dbReference type="ARBA" id="ARBA00004155"/>
    </source>
</evidence>
<dbReference type="InterPro" id="IPR052187">
    <property type="entry name" value="MFSD1"/>
</dbReference>
<evidence type="ECO:0000313" key="28">
    <source>
        <dbReference type="Proteomes" id="UP000004319"/>
    </source>
</evidence>
<dbReference type="EMBL" id="BABS01000096">
    <property type="protein sequence ID" value="GAA09499.1"/>
    <property type="molecule type" value="Genomic_DNA"/>
</dbReference>
<keyword evidence="6 25" id="KW-0472">Membrane</keyword>
<dbReference type="InterPro" id="IPR036259">
    <property type="entry name" value="MFS_trans_sf"/>
</dbReference>
<evidence type="ECO:0000256" key="13">
    <source>
        <dbReference type="ARBA" id="ARBA00044893"/>
    </source>
</evidence>
<evidence type="ECO:0000256" key="8">
    <source>
        <dbReference type="ARBA" id="ARBA00044876"/>
    </source>
</evidence>
<comment type="catalytic activity">
    <reaction evidence="17">
        <text>L-arginyl-glycine(out) = L-arginyl-glycine(in)</text>
        <dbReference type="Rhea" id="RHEA:79391"/>
        <dbReference type="ChEBI" id="CHEBI:229955"/>
    </reaction>
</comment>
<feature type="transmembrane region" description="Helical" evidence="25">
    <location>
        <begin position="392"/>
        <end position="411"/>
    </location>
</feature>
<keyword evidence="7" id="KW-0458">Lysosome</keyword>
<dbReference type="GO" id="GO:0022857">
    <property type="term" value="F:transmembrane transporter activity"/>
    <property type="evidence" value="ECO:0007669"/>
    <property type="project" value="InterPro"/>
</dbReference>
<comment type="catalytic activity">
    <reaction evidence="8">
        <text>L-lysyl-L-alanine(out) = L-lysyl-L-alanine(in)</text>
        <dbReference type="Rhea" id="RHEA:79399"/>
        <dbReference type="ChEBI" id="CHEBI:229954"/>
    </reaction>
</comment>
<evidence type="ECO:0000256" key="7">
    <source>
        <dbReference type="ARBA" id="ARBA00023228"/>
    </source>
</evidence>
<evidence type="ECO:0000256" key="20">
    <source>
        <dbReference type="ARBA" id="ARBA00044924"/>
    </source>
</evidence>
<dbReference type="PANTHER" id="PTHR23512:SF3">
    <property type="entry name" value="MAJOR FACILITATOR SUPERFAMILY DOMAIN-CONTAINING PROTEIN 1"/>
    <property type="match status" value="1"/>
</dbReference>
<dbReference type="Pfam" id="PF07690">
    <property type="entry name" value="MFS_1"/>
    <property type="match status" value="1"/>
</dbReference>
<evidence type="ECO:0000256" key="19">
    <source>
        <dbReference type="ARBA" id="ARBA00044919"/>
    </source>
</evidence>
<evidence type="ECO:0000256" key="24">
    <source>
        <dbReference type="ARBA" id="ARBA00046376"/>
    </source>
</evidence>
<comment type="catalytic activity">
    <reaction evidence="14">
        <text>L-aspartyl-L-lysine(out) = L-aspartyl-L-lysine(in)</text>
        <dbReference type="Rhea" id="RHEA:79411"/>
        <dbReference type="ChEBI" id="CHEBI:229953"/>
    </reaction>
</comment>
<evidence type="ECO:0000256" key="9">
    <source>
        <dbReference type="ARBA" id="ARBA00044878"/>
    </source>
</evidence>
<name>F7VGK4_9PROT</name>
<evidence type="ECO:0000256" key="23">
    <source>
        <dbReference type="ARBA" id="ARBA00045709"/>
    </source>
</evidence>
<comment type="catalytic activity">
    <reaction evidence="13">
        <text>L-alpha-aminoacyl-L-lysine(out) = L-alpha-aminoacyl-L-lysine(in)</text>
        <dbReference type="Rhea" id="RHEA:79383"/>
        <dbReference type="ChEBI" id="CHEBI:229966"/>
    </reaction>
</comment>